<dbReference type="RefSeq" id="XP_025420828.1">
    <property type="nucleotide sequence ID" value="XM_025565043.1"/>
</dbReference>
<dbReference type="PANTHER" id="PTHR45913:SF19">
    <property type="entry name" value="LOW QUALITY PROTEIN: ZINC FINGER BED DOMAIN-CONTAINING PROTEIN 5-LIKE"/>
    <property type="match status" value="1"/>
</dbReference>
<dbReference type="AlphaFoldDB" id="A0A8B8GD21"/>
<dbReference type="Proteomes" id="UP000694846">
    <property type="component" value="Unplaced"/>
</dbReference>
<evidence type="ECO:0000313" key="2">
    <source>
        <dbReference type="RefSeq" id="XP_025420828.1"/>
    </source>
</evidence>
<sequence length="232" mass="26482">MSDDVHQQLIRKIKRSKLYALQLDESTDITHKALLLIYIRYVDWDEKEIKEEFLNCLELKKHTTGAEIFSALSDCFLSTDLKMSDCISIFTDGTANMTEYFPSNQDPRDGFLWILDPFSANSSTNTLSTNEEDMLADLSSDVTLKNLKNNSSLDKFWIEVHSEYEVLSEKALGVLFPFPSTYLCESGFSAVTATKTKYRKRLNVTPTLRLSLTNLTPDIDNICSHIQAQPFH</sequence>
<reference evidence="2" key="1">
    <citation type="submission" date="2025-08" db="UniProtKB">
        <authorList>
            <consortium name="RefSeq"/>
        </authorList>
    </citation>
    <scope>IDENTIFICATION</scope>
    <source>
        <tissue evidence="2">Whole body</tissue>
    </source>
</reference>
<protein>
    <submittedName>
        <fullName evidence="2">SCAN domain-containing protein 3-like</fullName>
    </submittedName>
</protein>
<dbReference type="GeneID" id="112690933"/>
<keyword evidence="1" id="KW-1185">Reference proteome</keyword>
<name>A0A8B8GD21_9HEMI</name>
<dbReference type="OrthoDB" id="10062525at2759"/>
<accession>A0A8B8GD21</accession>
<proteinExistence type="predicted"/>
<dbReference type="PANTHER" id="PTHR45913">
    <property type="entry name" value="EPM2A-INTERACTING PROTEIN 1"/>
    <property type="match status" value="1"/>
</dbReference>
<gene>
    <name evidence="2" type="primary">LOC112690933</name>
</gene>
<evidence type="ECO:0000313" key="1">
    <source>
        <dbReference type="Proteomes" id="UP000694846"/>
    </source>
</evidence>
<organism evidence="1 2">
    <name type="scientific">Sipha flava</name>
    <name type="common">yellow sugarcane aphid</name>
    <dbReference type="NCBI Taxonomy" id="143950"/>
    <lineage>
        <taxon>Eukaryota</taxon>
        <taxon>Metazoa</taxon>
        <taxon>Ecdysozoa</taxon>
        <taxon>Arthropoda</taxon>
        <taxon>Hexapoda</taxon>
        <taxon>Insecta</taxon>
        <taxon>Pterygota</taxon>
        <taxon>Neoptera</taxon>
        <taxon>Paraneoptera</taxon>
        <taxon>Hemiptera</taxon>
        <taxon>Sternorrhyncha</taxon>
        <taxon>Aphidomorpha</taxon>
        <taxon>Aphidoidea</taxon>
        <taxon>Aphididae</taxon>
        <taxon>Sipha</taxon>
    </lineage>
</organism>